<evidence type="ECO:0000313" key="5">
    <source>
        <dbReference type="EMBL" id="VDP94277.1"/>
    </source>
</evidence>
<keyword evidence="3" id="KW-0808">Transferase</keyword>
<keyword evidence="6" id="KW-1185">Reference proteome</keyword>
<dbReference type="GO" id="GO:0008276">
    <property type="term" value="F:protein methyltransferase activity"/>
    <property type="evidence" value="ECO:0007669"/>
    <property type="project" value="TreeGrafter"/>
</dbReference>
<dbReference type="GO" id="GO:0003676">
    <property type="term" value="F:nucleic acid binding"/>
    <property type="evidence" value="ECO:0007669"/>
    <property type="project" value="InterPro"/>
</dbReference>
<dbReference type="PROSITE" id="PS00092">
    <property type="entry name" value="N6_MTASE"/>
    <property type="match status" value="1"/>
</dbReference>
<proteinExistence type="inferred from homology"/>
<evidence type="ECO:0000256" key="4">
    <source>
        <dbReference type="ARBA" id="ARBA00022691"/>
    </source>
</evidence>
<evidence type="ECO:0000256" key="1">
    <source>
        <dbReference type="ARBA" id="ARBA00006149"/>
    </source>
</evidence>
<dbReference type="GO" id="GO:0032259">
    <property type="term" value="P:methylation"/>
    <property type="evidence" value="ECO:0007669"/>
    <property type="project" value="UniProtKB-KW"/>
</dbReference>
<evidence type="ECO:0000256" key="3">
    <source>
        <dbReference type="ARBA" id="ARBA00022679"/>
    </source>
</evidence>
<keyword evidence="2" id="KW-0489">Methyltransferase</keyword>
<dbReference type="AlphaFoldDB" id="A0A183BCR8"/>
<evidence type="ECO:0000256" key="2">
    <source>
        <dbReference type="ARBA" id="ARBA00022603"/>
    </source>
</evidence>
<organism evidence="7">
    <name type="scientific">Echinostoma caproni</name>
    <dbReference type="NCBI Taxonomy" id="27848"/>
    <lineage>
        <taxon>Eukaryota</taxon>
        <taxon>Metazoa</taxon>
        <taxon>Spiralia</taxon>
        <taxon>Lophotrochozoa</taxon>
        <taxon>Platyhelminthes</taxon>
        <taxon>Trematoda</taxon>
        <taxon>Digenea</taxon>
        <taxon>Plagiorchiida</taxon>
        <taxon>Echinostomata</taxon>
        <taxon>Echinostomatoidea</taxon>
        <taxon>Echinostomatidae</taxon>
        <taxon>Echinostoma</taxon>
    </lineage>
</organism>
<dbReference type="InterPro" id="IPR052190">
    <property type="entry name" value="Euk-Arch_PrmC-MTase"/>
</dbReference>
<dbReference type="GO" id="GO:0035657">
    <property type="term" value="C:eRF1 methyltransferase complex"/>
    <property type="evidence" value="ECO:0007669"/>
    <property type="project" value="TreeGrafter"/>
</dbReference>
<accession>A0A183BCR8</accession>
<gene>
    <name evidence="5" type="ORF">ECPE_LOCUS17002</name>
</gene>
<dbReference type="PANTHER" id="PTHR45875:SF1">
    <property type="entry name" value="METHYLTRANSFERASE N6AMT1"/>
    <property type="match status" value="1"/>
</dbReference>
<dbReference type="InterPro" id="IPR002052">
    <property type="entry name" value="DNA_methylase_N6_adenine_CS"/>
</dbReference>
<protein>
    <submittedName>
        <fullName evidence="7">MTS domain-containing protein</fullName>
    </submittedName>
</protein>
<evidence type="ECO:0000313" key="6">
    <source>
        <dbReference type="Proteomes" id="UP000272942"/>
    </source>
</evidence>
<sequence>MITPNTNVLQSLEYADVYPPSEDSFLFLDALEDDTPFINRLPITVSLEMGSGSGILSSFFYAIYPRLRYHLCIDLSSAACRATGEVIRSNISLQCSLAGPVLPRLLSNVDLILFNPPYVPTTSEEHQAANNTVAATWSGGWYGREVSGSAFPTSNTALVEHYSQLAHLISLIRMVEERDNRILSIYFCVVNETRFATKMLYSH</sequence>
<comment type="similarity">
    <text evidence="1">Belongs to the eukaryotic/archaeal PrmC-related family.</text>
</comment>
<dbReference type="EMBL" id="UZAN01066961">
    <property type="protein sequence ID" value="VDP94277.1"/>
    <property type="molecule type" value="Genomic_DNA"/>
</dbReference>
<dbReference type="GO" id="GO:0008757">
    <property type="term" value="F:S-adenosylmethionine-dependent methyltransferase activity"/>
    <property type="evidence" value="ECO:0007669"/>
    <property type="project" value="TreeGrafter"/>
</dbReference>
<dbReference type="WBParaSite" id="ECPE_0001704701-mRNA-1">
    <property type="protein sequence ID" value="ECPE_0001704701-mRNA-1"/>
    <property type="gene ID" value="ECPE_0001704701"/>
</dbReference>
<dbReference type="OrthoDB" id="406152at2759"/>
<reference evidence="7" key="1">
    <citation type="submission" date="2016-06" db="UniProtKB">
        <authorList>
            <consortium name="WormBaseParasite"/>
        </authorList>
    </citation>
    <scope>IDENTIFICATION</scope>
</reference>
<reference evidence="5 6" key="2">
    <citation type="submission" date="2018-11" db="EMBL/GenBank/DDBJ databases">
        <authorList>
            <consortium name="Pathogen Informatics"/>
        </authorList>
    </citation>
    <scope>NUCLEOTIDE SEQUENCE [LARGE SCALE GENOMIC DNA]</scope>
    <source>
        <strain evidence="5 6">Egypt</strain>
    </source>
</reference>
<name>A0A183BCR8_9TREM</name>
<dbReference type="InterPro" id="IPR029063">
    <property type="entry name" value="SAM-dependent_MTases_sf"/>
</dbReference>
<keyword evidence="4" id="KW-0949">S-adenosyl-L-methionine</keyword>
<dbReference type="SUPFAM" id="SSF53335">
    <property type="entry name" value="S-adenosyl-L-methionine-dependent methyltransferases"/>
    <property type="match status" value="1"/>
</dbReference>
<dbReference type="PANTHER" id="PTHR45875">
    <property type="entry name" value="METHYLTRANSFERASE N6AMT1"/>
    <property type="match status" value="1"/>
</dbReference>
<dbReference type="Gene3D" id="3.40.50.150">
    <property type="entry name" value="Vaccinia Virus protein VP39"/>
    <property type="match status" value="1"/>
</dbReference>
<evidence type="ECO:0000313" key="7">
    <source>
        <dbReference type="WBParaSite" id="ECPE_0001704701-mRNA-1"/>
    </source>
</evidence>
<dbReference type="Proteomes" id="UP000272942">
    <property type="component" value="Unassembled WGS sequence"/>
</dbReference>